<proteinExistence type="predicted"/>
<dbReference type="EMBL" id="QUBQ01000007">
    <property type="protein sequence ID" value="REK69552.1"/>
    <property type="molecule type" value="Genomic_DNA"/>
</dbReference>
<accession>A0A371P0T7</accession>
<dbReference type="InterPro" id="IPR014755">
    <property type="entry name" value="Cu-Rt/internalin_Ig-like"/>
</dbReference>
<dbReference type="InterPro" id="IPR028059">
    <property type="entry name" value="SWM_rpt"/>
</dbReference>
<dbReference type="PROSITE" id="PS51272">
    <property type="entry name" value="SLH"/>
    <property type="match status" value="3"/>
</dbReference>
<keyword evidence="5" id="KW-1185">Reference proteome</keyword>
<evidence type="ECO:0000256" key="1">
    <source>
        <dbReference type="ARBA" id="ARBA00022729"/>
    </source>
</evidence>
<evidence type="ECO:0000313" key="4">
    <source>
        <dbReference type="EMBL" id="REK69552.1"/>
    </source>
</evidence>
<dbReference type="InterPro" id="IPR001119">
    <property type="entry name" value="SLH_dom"/>
</dbReference>
<feature type="chain" id="PRO_5016835431" description="SLH domain-containing protein" evidence="2">
    <location>
        <begin position="27"/>
        <end position="1477"/>
    </location>
</feature>
<dbReference type="InterPro" id="IPR011801">
    <property type="entry name" value="Swm_rep_I_cyn"/>
</dbReference>
<name>A0A371P0T7_9BACL</name>
<feature type="domain" description="SLH" evidence="3">
    <location>
        <begin position="1416"/>
        <end position="1477"/>
    </location>
</feature>
<reference evidence="4 5" key="1">
    <citation type="submission" date="2018-08" db="EMBL/GenBank/DDBJ databases">
        <title>Paenibacillus sp. M4BSY-1, whole genome shotgun sequence.</title>
        <authorList>
            <person name="Tuo L."/>
        </authorList>
    </citation>
    <scope>NUCLEOTIDE SEQUENCE [LARGE SCALE GENOMIC DNA]</scope>
    <source>
        <strain evidence="4 5">M4BSY-1</strain>
    </source>
</reference>
<dbReference type="Pfam" id="PF13205">
    <property type="entry name" value="Big_5"/>
    <property type="match status" value="5"/>
</dbReference>
<feature type="domain" description="SLH" evidence="3">
    <location>
        <begin position="1346"/>
        <end position="1409"/>
    </location>
</feature>
<dbReference type="NCBIfam" id="TIGR02059">
    <property type="entry name" value="swm_rep_I"/>
    <property type="match status" value="4"/>
</dbReference>
<gene>
    <name evidence="4" type="ORF">DX130_23915</name>
</gene>
<sequence>MYRMRKLSLFLSIAMLLQFAMPGWSASQTVTAAPGGPIVTSFFPAKNLDSVPVRTNLRLTFDENVKTGASSTSIYIYKTENNALVEKIGVTSGRVSISGNQATITPSYSSLGGRLELDTEYFVLIDQGAFVNDSNGASYTGIQDATTWRFRTVLVEDNTRPLHTFRSPEGQDISITSAINISFNKPVYVASGDIVLESSEDNRYIPVTSSSVTGSGTSSITITPDGALMPKTTYRVRISGSNIQDASGNAFAGMNWTFTTGEAPVNLASSNPFTPAKNDTLVPTGTELTIRFDKQVQANANRYIEIRRVSDNVTIQRILATSTAVRLDSNSNSATIRPSTLAPNTAYYVWIEPGAFSRPNPNASQWFYGISSATVWNFTTGFGNDTTPPNVTTYSPVRGGTLSNVNGKLTLTFNKDVYLNSGDIEIRHSNSGTLFRSIPITSTRVKGAGTKELTIDATSHVSSSDAAKSFVNNTRYYVTIGNRAIRDGAGNFFAGISGNGGWSFMVTQDDKKPNLVSLTPVNGANVVDVNDTFKATFDKPVMASTDPGKQIRFVTKVQEGYRTIVASYYVDPKDNKSIIIEPGRFALSLDTRYFVNIDEGAITDLVGNDFSGILNEYQWSFLTRGADKTPPVISSSDVAGSTIRLIYNEPLKEDLKPSPASFYVTVAGLPRNVTGVKVEGNIVFVTLASNVAVNQKVTLSYTQPNNPQIRDLSDNAAGNLNNISITNGASNTSPVISSARASGTTVSMRFSEDLMKPHAYAYSQFTVNVGGINYSANSLTHNGSTIELKLFSSIPSGQQVRISYSPISYPLVGVSGNSVSSFSSFLANAGSGGGGSGGTTGAPQVQSVSASGNMVSIRYNRALNTTTTPGAFQFSVQADNQSRSVSNVNLSGDSIILTLSSTISNPSTMRVSYYGSSSTTKDIYGNAAASFNNLSITSGSGGNTGSISMIGAILKGNLLTISFNETLDPSYVPSNSFFLVRIKDMVRLVTGVQVAGSTVILTLDSAAKVGEKAEVSYLSNSNGLRSIAGNTVNVFNNANVANQTTILDSLSGDYEAADGGGVGILPSAANASSDTSPAGVSANRYTLVSEKFIAAVTTSRDAGLTSPRIVFKVPDFENAALVAVPVIALEMASRQGGDVTFVVQHGDATFELPLKTLNFSELSRALGGNSSTNHLLMAIDKGNSSKTQPLMTALNSSSATIIAGPVNYEVLVVNGSNKQEVTNFNGYVSRTLKTSSSVNESQSAVVWLDPITGTLSYVPTNFKNEGGWTKATFKRQGNSAYALVRNTKSFNDMGKHWSSDTVQMMARKFIVEGRTASNYEPDKPITRGEFATYIAKGLGLAGNRTAAAKFKDVNADTVMGAYIGAAASAGIVNGTSSTAFKPNNFITRQEMAAMMMRAAKVTGMSVSLPSSADSYLQKYTDRNKVSSYAKTNMAEAVYLGIINGKTNTTLSPTTNASRAEGAVMIMRMLEKAEFLTQ</sequence>
<dbReference type="Gene3D" id="2.60.40.1220">
    <property type="match status" value="2"/>
</dbReference>
<evidence type="ECO:0000256" key="2">
    <source>
        <dbReference type="SAM" id="SignalP"/>
    </source>
</evidence>
<evidence type="ECO:0000313" key="5">
    <source>
        <dbReference type="Proteomes" id="UP000261905"/>
    </source>
</evidence>
<dbReference type="Pfam" id="PF00395">
    <property type="entry name" value="SLH"/>
    <property type="match status" value="3"/>
</dbReference>
<keyword evidence="1 2" id="KW-0732">Signal</keyword>
<dbReference type="Pfam" id="PF13753">
    <property type="entry name" value="SWM_repeat"/>
    <property type="match status" value="4"/>
</dbReference>
<comment type="caution">
    <text evidence="4">The sequence shown here is derived from an EMBL/GenBank/DDBJ whole genome shotgun (WGS) entry which is preliminary data.</text>
</comment>
<protein>
    <recommendedName>
        <fullName evidence="3">SLH domain-containing protein</fullName>
    </recommendedName>
</protein>
<feature type="signal peptide" evidence="2">
    <location>
        <begin position="1"/>
        <end position="26"/>
    </location>
</feature>
<dbReference type="OrthoDB" id="2675126at2"/>
<dbReference type="RefSeq" id="WP_116049667.1">
    <property type="nucleotide sequence ID" value="NZ_QUBQ01000007.1"/>
</dbReference>
<dbReference type="InterPro" id="IPR032812">
    <property type="entry name" value="SbsA_Ig"/>
</dbReference>
<feature type="domain" description="SLH" evidence="3">
    <location>
        <begin position="1285"/>
        <end position="1345"/>
    </location>
</feature>
<organism evidence="4 5">
    <name type="scientific">Paenibacillus paeoniae</name>
    <dbReference type="NCBI Taxonomy" id="2292705"/>
    <lineage>
        <taxon>Bacteria</taxon>
        <taxon>Bacillati</taxon>
        <taxon>Bacillota</taxon>
        <taxon>Bacilli</taxon>
        <taxon>Bacillales</taxon>
        <taxon>Paenibacillaceae</taxon>
        <taxon>Paenibacillus</taxon>
    </lineage>
</organism>
<dbReference type="Proteomes" id="UP000261905">
    <property type="component" value="Unassembled WGS sequence"/>
</dbReference>
<evidence type="ECO:0000259" key="3">
    <source>
        <dbReference type="PROSITE" id="PS51272"/>
    </source>
</evidence>